<dbReference type="KEGG" id="cmr:Cycma_4451"/>
<protein>
    <submittedName>
        <fullName evidence="3">Putative signal transduction histidine kinase</fullName>
    </submittedName>
</protein>
<organism evidence="3 4">
    <name type="scientific">Cyclobacterium marinum (strain ATCC 25205 / DSM 745 / LMG 13164 / NCIMB 1802)</name>
    <name type="common">Flectobacillus marinus</name>
    <dbReference type="NCBI Taxonomy" id="880070"/>
    <lineage>
        <taxon>Bacteria</taxon>
        <taxon>Pseudomonadati</taxon>
        <taxon>Bacteroidota</taxon>
        <taxon>Cytophagia</taxon>
        <taxon>Cytophagales</taxon>
        <taxon>Cyclobacteriaceae</taxon>
        <taxon>Cyclobacterium</taxon>
    </lineage>
</organism>
<dbReference type="Gene3D" id="3.30.565.10">
    <property type="entry name" value="Histidine kinase-like ATPase, C-terminal domain"/>
    <property type="match status" value="1"/>
</dbReference>
<name>G0IZ06_CYCMS</name>
<feature type="domain" description="Signal transduction histidine kinase internal region" evidence="2">
    <location>
        <begin position="158"/>
        <end position="234"/>
    </location>
</feature>
<dbReference type="Pfam" id="PF06580">
    <property type="entry name" value="His_kinase"/>
    <property type="match status" value="1"/>
</dbReference>
<evidence type="ECO:0000313" key="4">
    <source>
        <dbReference type="Proteomes" id="UP000001635"/>
    </source>
</evidence>
<dbReference type="HOGENOM" id="CLU_020473_1_0_10"/>
<keyword evidence="1" id="KW-0812">Transmembrane</keyword>
<dbReference type="InterPro" id="IPR050640">
    <property type="entry name" value="Bact_2-comp_sensor_kinase"/>
</dbReference>
<dbReference type="SUPFAM" id="SSF55874">
    <property type="entry name" value="ATPase domain of HSP90 chaperone/DNA topoisomerase II/histidine kinase"/>
    <property type="match status" value="1"/>
</dbReference>
<dbReference type="GO" id="GO:0016020">
    <property type="term" value="C:membrane"/>
    <property type="evidence" value="ECO:0007669"/>
    <property type="project" value="InterPro"/>
</dbReference>
<dbReference type="PANTHER" id="PTHR34220:SF7">
    <property type="entry name" value="SENSOR HISTIDINE KINASE YPDA"/>
    <property type="match status" value="1"/>
</dbReference>
<sequence>MLQIEKKIILKTLVHVLILGIILFPVFFVISNKSEVIRPNFHLSIPNSSIVIFYLINIIWLIPKLIFERKYLKYALFILLFLALFLFFQYTFFDFIPIEGDRPPPRFQMRRNQMFFLFPSIFRFVLIMALGTAIELIAKFEQEHKRYDELERQKIIKELSFLKNQFNPHFLFNALNNIYSLASKKSENTTPSIMLLSNMLRYVLYESGKEKVPIHQEIDFIKNYINLEKLKFSDSNAPQIKCYFSLLNENYAVEPLLFITLIENAFKHGISYVTPSFILISFTENNDEIALSVINSVGKRDDENINTNKTGVGLENLKKRLELLYPGKHSFRQIYENSTFKSFLKIKK</sequence>
<keyword evidence="1" id="KW-1133">Transmembrane helix</keyword>
<proteinExistence type="predicted"/>
<reference evidence="4" key="1">
    <citation type="submission" date="2011-07" db="EMBL/GenBank/DDBJ databases">
        <title>The complete genome of Cyclobacterium marinum DSM 745.</title>
        <authorList>
            <person name="Lucas S."/>
            <person name="Han J."/>
            <person name="Lapidus A."/>
            <person name="Bruce D."/>
            <person name="Goodwin L."/>
            <person name="Pitluck S."/>
            <person name="Peters L."/>
            <person name="Kyrpides N."/>
            <person name="Mavromatis K."/>
            <person name="Ivanova N."/>
            <person name="Ovchinnikova G."/>
            <person name="Chertkov O."/>
            <person name="Detter J.C."/>
            <person name="Tapia R."/>
            <person name="Han C."/>
            <person name="Land M."/>
            <person name="Hauser L."/>
            <person name="Markowitz V."/>
            <person name="Cheng J.-F."/>
            <person name="Hugenholtz P."/>
            <person name="Woyke T."/>
            <person name="Wu D."/>
            <person name="Tindall B."/>
            <person name="Schuetze A."/>
            <person name="Brambilla E."/>
            <person name="Klenk H.-P."/>
            <person name="Eisen J.A."/>
        </authorList>
    </citation>
    <scope>NUCLEOTIDE SEQUENCE [LARGE SCALE GENOMIC DNA]</scope>
    <source>
        <strain evidence="4">ATCC 25205 / DSM 745 / LMG 13164 / NCIMB 1802</strain>
    </source>
</reference>
<keyword evidence="3" id="KW-0808">Transferase</keyword>
<dbReference type="eggNOG" id="COG2972">
    <property type="taxonomic scope" value="Bacteria"/>
</dbReference>
<dbReference type="OrthoDB" id="9792992at2"/>
<accession>G0IZ06</accession>
<feature type="transmembrane region" description="Helical" evidence="1">
    <location>
        <begin position="43"/>
        <end position="62"/>
    </location>
</feature>
<dbReference type="Proteomes" id="UP000001635">
    <property type="component" value="Chromosome"/>
</dbReference>
<keyword evidence="3" id="KW-0418">Kinase</keyword>
<feature type="transmembrane region" description="Helical" evidence="1">
    <location>
        <begin position="74"/>
        <end position="93"/>
    </location>
</feature>
<dbReference type="InterPro" id="IPR036890">
    <property type="entry name" value="HATPase_C_sf"/>
</dbReference>
<dbReference type="AlphaFoldDB" id="G0IZ06"/>
<gene>
    <name evidence="3" type="ordered locus">Cycma_4451</name>
</gene>
<dbReference type="InterPro" id="IPR010559">
    <property type="entry name" value="Sig_transdc_His_kin_internal"/>
</dbReference>
<dbReference type="PANTHER" id="PTHR34220">
    <property type="entry name" value="SENSOR HISTIDINE KINASE YPDA"/>
    <property type="match status" value="1"/>
</dbReference>
<feature type="transmembrane region" description="Helical" evidence="1">
    <location>
        <begin position="113"/>
        <end position="138"/>
    </location>
</feature>
<evidence type="ECO:0000313" key="3">
    <source>
        <dbReference type="EMBL" id="AEL28151.1"/>
    </source>
</evidence>
<evidence type="ECO:0000256" key="1">
    <source>
        <dbReference type="SAM" id="Phobius"/>
    </source>
</evidence>
<dbReference type="GO" id="GO:0000155">
    <property type="term" value="F:phosphorelay sensor kinase activity"/>
    <property type="evidence" value="ECO:0007669"/>
    <property type="project" value="InterPro"/>
</dbReference>
<feature type="transmembrane region" description="Helical" evidence="1">
    <location>
        <begin position="12"/>
        <end position="31"/>
    </location>
</feature>
<keyword evidence="1" id="KW-0472">Membrane</keyword>
<keyword evidence="4" id="KW-1185">Reference proteome</keyword>
<dbReference type="EMBL" id="CP002955">
    <property type="protein sequence ID" value="AEL28151.1"/>
    <property type="molecule type" value="Genomic_DNA"/>
</dbReference>
<dbReference type="STRING" id="880070.Cycma_4451"/>
<evidence type="ECO:0000259" key="2">
    <source>
        <dbReference type="Pfam" id="PF06580"/>
    </source>
</evidence>